<comment type="caution">
    <text evidence="1">The sequence shown here is derived from an EMBL/GenBank/DDBJ whole genome shotgun (WGS) entry which is preliminary data.</text>
</comment>
<dbReference type="Proteomes" id="UP001165960">
    <property type="component" value="Unassembled WGS sequence"/>
</dbReference>
<evidence type="ECO:0000313" key="1">
    <source>
        <dbReference type="EMBL" id="KAJ9051923.1"/>
    </source>
</evidence>
<gene>
    <name evidence="1" type="ORF">DSO57_1039300</name>
</gene>
<reference evidence="1" key="1">
    <citation type="submission" date="2022-04" db="EMBL/GenBank/DDBJ databases">
        <title>Genome of the entomopathogenic fungus Entomophthora muscae.</title>
        <authorList>
            <person name="Elya C."/>
            <person name="Lovett B.R."/>
            <person name="Lee E."/>
            <person name="Macias A.M."/>
            <person name="Hajek A.E."/>
            <person name="De Bivort B.L."/>
            <person name="Kasson M.T."/>
            <person name="De Fine Licht H.H."/>
            <person name="Stajich J.E."/>
        </authorList>
    </citation>
    <scope>NUCLEOTIDE SEQUENCE</scope>
    <source>
        <strain evidence="1">Berkeley</strain>
    </source>
</reference>
<proteinExistence type="predicted"/>
<organism evidence="1 2">
    <name type="scientific">Entomophthora muscae</name>
    <dbReference type="NCBI Taxonomy" id="34485"/>
    <lineage>
        <taxon>Eukaryota</taxon>
        <taxon>Fungi</taxon>
        <taxon>Fungi incertae sedis</taxon>
        <taxon>Zoopagomycota</taxon>
        <taxon>Entomophthoromycotina</taxon>
        <taxon>Entomophthoromycetes</taxon>
        <taxon>Entomophthorales</taxon>
        <taxon>Entomophthoraceae</taxon>
        <taxon>Entomophthora</taxon>
    </lineage>
</organism>
<sequence>MKHLFLYIGLVVGAPVHVPGVTSGRPASALVGNDMSGSKLLSDISGATSDFQTRYATPASATPINVGRSAQLPDKSRRIKRSSYTVRSYDVDYGGKETPANKGKK</sequence>
<keyword evidence="2" id="KW-1185">Reference proteome</keyword>
<dbReference type="EMBL" id="QTSX02007018">
    <property type="protein sequence ID" value="KAJ9051923.1"/>
    <property type="molecule type" value="Genomic_DNA"/>
</dbReference>
<accession>A0ACC2RPF0</accession>
<protein>
    <submittedName>
        <fullName evidence="1">Uncharacterized protein</fullName>
    </submittedName>
</protein>
<evidence type="ECO:0000313" key="2">
    <source>
        <dbReference type="Proteomes" id="UP001165960"/>
    </source>
</evidence>
<name>A0ACC2RPF0_9FUNG</name>